<dbReference type="SUPFAM" id="SSF56112">
    <property type="entry name" value="Protein kinase-like (PK-like)"/>
    <property type="match status" value="1"/>
</dbReference>
<gene>
    <name evidence="1" type="ORF">FMOSSE_LOCUS8201</name>
</gene>
<proteinExistence type="predicted"/>
<dbReference type="Proteomes" id="UP000789375">
    <property type="component" value="Unassembled WGS sequence"/>
</dbReference>
<dbReference type="AlphaFoldDB" id="A0A9N9C248"/>
<protein>
    <submittedName>
        <fullName evidence="1">15734_t:CDS:1</fullName>
    </submittedName>
</protein>
<name>A0A9N9C248_FUNMO</name>
<organism evidence="1 2">
    <name type="scientific">Funneliformis mosseae</name>
    <name type="common">Endomycorrhizal fungus</name>
    <name type="synonym">Glomus mosseae</name>
    <dbReference type="NCBI Taxonomy" id="27381"/>
    <lineage>
        <taxon>Eukaryota</taxon>
        <taxon>Fungi</taxon>
        <taxon>Fungi incertae sedis</taxon>
        <taxon>Mucoromycota</taxon>
        <taxon>Glomeromycotina</taxon>
        <taxon>Glomeromycetes</taxon>
        <taxon>Glomerales</taxon>
        <taxon>Glomeraceae</taxon>
        <taxon>Funneliformis</taxon>
    </lineage>
</organism>
<keyword evidence="2" id="KW-1185">Reference proteome</keyword>
<dbReference type="EMBL" id="CAJVPP010002077">
    <property type="protein sequence ID" value="CAG8586146.1"/>
    <property type="molecule type" value="Genomic_DNA"/>
</dbReference>
<dbReference type="Gene3D" id="3.30.200.20">
    <property type="entry name" value="Phosphorylase Kinase, domain 1"/>
    <property type="match status" value="1"/>
</dbReference>
<evidence type="ECO:0000313" key="1">
    <source>
        <dbReference type="EMBL" id="CAG8586146.1"/>
    </source>
</evidence>
<dbReference type="InterPro" id="IPR011009">
    <property type="entry name" value="Kinase-like_dom_sf"/>
</dbReference>
<accession>A0A9N9C248</accession>
<reference evidence="1" key="1">
    <citation type="submission" date="2021-06" db="EMBL/GenBank/DDBJ databases">
        <authorList>
            <person name="Kallberg Y."/>
            <person name="Tangrot J."/>
            <person name="Rosling A."/>
        </authorList>
    </citation>
    <scope>NUCLEOTIDE SEQUENCE</scope>
    <source>
        <strain evidence="1">87-6 pot B 2015</strain>
    </source>
</reference>
<sequence length="149" mass="17420">MTAEKQLDESNVYLDWLEKAISENYIKYYNYDKFANREEISGCSYGNVSRANWGDSSTIMAIKYSDNLTIKEIVNEIKMQREVDYHANVIQFYGISRFETNSIDQNSNILKSTISLLSWINKMVNQYISDIQELYQIVNILYTSPKAYS</sequence>
<comment type="caution">
    <text evidence="1">The sequence shown here is derived from an EMBL/GenBank/DDBJ whole genome shotgun (WGS) entry which is preliminary data.</text>
</comment>
<evidence type="ECO:0000313" key="2">
    <source>
        <dbReference type="Proteomes" id="UP000789375"/>
    </source>
</evidence>